<dbReference type="Gene3D" id="3.40.1190.10">
    <property type="entry name" value="Mur-like, catalytic domain"/>
    <property type="match status" value="1"/>
</dbReference>
<dbReference type="PANTHER" id="PTHR23135:SF4">
    <property type="entry name" value="UDP-N-ACETYLMURAMOYL-L-ALANYL-D-GLUTAMATE--2,6-DIAMINOPIMELATE LIGASE MURE HOMOLOG, CHLOROPLASTIC"/>
    <property type="match status" value="1"/>
</dbReference>
<proteinExistence type="inferred from homology"/>
<protein>
    <submittedName>
        <fullName evidence="5">Unannotated protein</fullName>
    </submittedName>
</protein>
<feature type="domain" description="Mur ligase central" evidence="4">
    <location>
        <begin position="119"/>
        <end position="314"/>
    </location>
</feature>
<dbReference type="Pfam" id="PF08245">
    <property type="entry name" value="Mur_ligase_M"/>
    <property type="match status" value="1"/>
</dbReference>
<dbReference type="Pfam" id="PF01225">
    <property type="entry name" value="Mur_ligase"/>
    <property type="match status" value="1"/>
</dbReference>
<dbReference type="NCBIfam" id="TIGR01085">
    <property type="entry name" value="murE"/>
    <property type="match status" value="1"/>
</dbReference>
<evidence type="ECO:0000313" key="5">
    <source>
        <dbReference type="EMBL" id="CAB4902769.1"/>
    </source>
</evidence>
<organism evidence="5">
    <name type="scientific">freshwater metagenome</name>
    <dbReference type="NCBI Taxonomy" id="449393"/>
    <lineage>
        <taxon>unclassified sequences</taxon>
        <taxon>metagenomes</taxon>
        <taxon>ecological metagenomes</taxon>
    </lineage>
</organism>
<dbReference type="InterPro" id="IPR035911">
    <property type="entry name" value="MurE/MurF_N"/>
</dbReference>
<dbReference type="InterPro" id="IPR005761">
    <property type="entry name" value="UDP-N-AcMur-Glu-dNH2Pim_ligase"/>
</dbReference>
<dbReference type="InterPro" id="IPR004101">
    <property type="entry name" value="Mur_ligase_C"/>
</dbReference>
<dbReference type="InterPro" id="IPR013221">
    <property type="entry name" value="Mur_ligase_cen"/>
</dbReference>
<dbReference type="EMBL" id="CAFBMQ010000032">
    <property type="protein sequence ID" value="CAB4902769.1"/>
    <property type="molecule type" value="Genomic_DNA"/>
</dbReference>
<feature type="domain" description="Mur ligase N-terminal catalytic" evidence="2">
    <location>
        <begin position="36"/>
        <end position="90"/>
    </location>
</feature>
<evidence type="ECO:0000259" key="3">
    <source>
        <dbReference type="Pfam" id="PF02875"/>
    </source>
</evidence>
<evidence type="ECO:0000259" key="2">
    <source>
        <dbReference type="Pfam" id="PF01225"/>
    </source>
</evidence>
<gene>
    <name evidence="5" type="ORF">UFOPK3609_00371</name>
</gene>
<evidence type="ECO:0000256" key="1">
    <source>
        <dbReference type="ARBA" id="ARBA00005898"/>
    </source>
</evidence>
<sequence length="502" mass="52121">MLPDLPFPGSTLGAVADRARGTADLPDPGAPVADLVMDSRRVRPGSLFACVRGARSDGHRHAAEAVAAGAVAVLADRPDRLPADLGVPVVVVPSVRAVLGPVGALLAGDPADRLRLATVTGSNGKTTTSTLLAGVLDRCGLVTTVGATFGPHTRSTALTTPEAPDLHRLLRWMVQRGAASAVVEASSIALDMGRVDALPAEVAVFTGFEADHLDHHGTLEQYWASKAELFTPDRTRAAVVVTDDPWGRRLADQARVPVTRVGWDADCDVRVLRGTSDATGTEVLLVHDGRRHLVRTPVVGHVHVTNVAAAWAAAVVLGCDPETVRDRLAVVLPPPGRNTLLSAPGSPLVVVDYAHTPAALAAAVSTAADLRPCGRVHLVLGARGARDRWKRQGLGEAARAADEVWLTNEGSHGEDPAAIVAELAVGLLGSDARVQTVLDRREAITGAVDTAGPDDVVLVVGRGHETLLQDAPGQVDAATAVRFSDADVARAALGSGRRRAAC</sequence>
<dbReference type="GO" id="GO:0008360">
    <property type="term" value="P:regulation of cell shape"/>
    <property type="evidence" value="ECO:0007669"/>
    <property type="project" value="InterPro"/>
</dbReference>
<reference evidence="5" key="1">
    <citation type="submission" date="2020-05" db="EMBL/GenBank/DDBJ databases">
        <authorList>
            <person name="Chiriac C."/>
            <person name="Salcher M."/>
            <person name="Ghai R."/>
            <person name="Kavagutti S V."/>
        </authorList>
    </citation>
    <scope>NUCLEOTIDE SEQUENCE</scope>
</reference>
<dbReference type="GO" id="GO:0005737">
    <property type="term" value="C:cytoplasm"/>
    <property type="evidence" value="ECO:0007669"/>
    <property type="project" value="InterPro"/>
</dbReference>
<dbReference type="Pfam" id="PF02875">
    <property type="entry name" value="Mur_ligase_C"/>
    <property type="match status" value="1"/>
</dbReference>
<dbReference type="InterPro" id="IPR036565">
    <property type="entry name" value="Mur-like_cat_sf"/>
</dbReference>
<dbReference type="InterPro" id="IPR000713">
    <property type="entry name" value="Mur_ligase_N"/>
</dbReference>
<dbReference type="GO" id="GO:0051301">
    <property type="term" value="P:cell division"/>
    <property type="evidence" value="ECO:0007669"/>
    <property type="project" value="InterPro"/>
</dbReference>
<name>A0A6J7GHE9_9ZZZZ</name>
<dbReference type="SUPFAM" id="SSF63418">
    <property type="entry name" value="MurE/MurF N-terminal domain"/>
    <property type="match status" value="1"/>
</dbReference>
<evidence type="ECO:0000259" key="4">
    <source>
        <dbReference type="Pfam" id="PF08245"/>
    </source>
</evidence>
<dbReference type="Gene3D" id="3.40.1390.10">
    <property type="entry name" value="MurE/MurF, N-terminal domain"/>
    <property type="match status" value="1"/>
</dbReference>
<dbReference type="SUPFAM" id="SSF53623">
    <property type="entry name" value="MurD-like peptide ligases, catalytic domain"/>
    <property type="match status" value="1"/>
</dbReference>
<comment type="similarity">
    <text evidence="1">Belongs to the MurCDEF family. MurE subfamily.</text>
</comment>
<dbReference type="GO" id="GO:0016881">
    <property type="term" value="F:acid-amino acid ligase activity"/>
    <property type="evidence" value="ECO:0007669"/>
    <property type="project" value="InterPro"/>
</dbReference>
<dbReference type="InterPro" id="IPR036615">
    <property type="entry name" value="Mur_ligase_C_dom_sf"/>
</dbReference>
<dbReference type="GO" id="GO:0005524">
    <property type="term" value="F:ATP binding"/>
    <property type="evidence" value="ECO:0007669"/>
    <property type="project" value="InterPro"/>
</dbReference>
<dbReference type="SUPFAM" id="SSF53244">
    <property type="entry name" value="MurD-like peptide ligases, peptide-binding domain"/>
    <property type="match status" value="1"/>
</dbReference>
<dbReference type="PANTHER" id="PTHR23135">
    <property type="entry name" value="MUR LIGASE FAMILY MEMBER"/>
    <property type="match status" value="1"/>
</dbReference>
<dbReference type="Gene3D" id="3.90.190.20">
    <property type="entry name" value="Mur ligase, C-terminal domain"/>
    <property type="match status" value="1"/>
</dbReference>
<dbReference type="AlphaFoldDB" id="A0A6J7GHE9"/>
<accession>A0A6J7GHE9</accession>
<feature type="domain" description="Mur ligase C-terminal" evidence="3">
    <location>
        <begin position="337"/>
        <end position="463"/>
    </location>
</feature>